<protein>
    <submittedName>
        <fullName evidence="1">Uncharacterized protein</fullName>
    </submittedName>
</protein>
<evidence type="ECO:0000313" key="1">
    <source>
        <dbReference type="EMBL" id="JAD60629.1"/>
    </source>
</evidence>
<reference evidence="1" key="1">
    <citation type="submission" date="2014-09" db="EMBL/GenBank/DDBJ databases">
        <authorList>
            <person name="Magalhaes I.L.F."/>
            <person name="Oliveira U."/>
            <person name="Santos F.R."/>
            <person name="Vidigal T.H.D.A."/>
            <person name="Brescovit A.D."/>
            <person name="Santos A.J."/>
        </authorList>
    </citation>
    <scope>NUCLEOTIDE SEQUENCE</scope>
    <source>
        <tissue evidence="1">Shoot tissue taken approximately 20 cm above the soil surface</tissue>
    </source>
</reference>
<dbReference type="EMBL" id="GBRH01237266">
    <property type="protein sequence ID" value="JAD60629.1"/>
    <property type="molecule type" value="Transcribed_RNA"/>
</dbReference>
<reference evidence="1" key="2">
    <citation type="journal article" date="2015" name="Data Brief">
        <title>Shoot transcriptome of the giant reed, Arundo donax.</title>
        <authorList>
            <person name="Barrero R.A."/>
            <person name="Guerrero F.D."/>
            <person name="Moolhuijzen P."/>
            <person name="Goolsby J.A."/>
            <person name="Tidwell J."/>
            <person name="Bellgard S.E."/>
            <person name="Bellgard M.I."/>
        </authorList>
    </citation>
    <scope>NUCLEOTIDE SEQUENCE</scope>
    <source>
        <tissue evidence="1">Shoot tissue taken approximately 20 cm above the soil surface</tissue>
    </source>
</reference>
<dbReference type="AlphaFoldDB" id="A0A0A9B9M4"/>
<proteinExistence type="predicted"/>
<sequence>MRTSKHKLVETSHIILLVITNLVSCQTILE</sequence>
<accession>A0A0A9B9M4</accession>
<name>A0A0A9B9M4_ARUDO</name>
<organism evidence="1">
    <name type="scientific">Arundo donax</name>
    <name type="common">Giant reed</name>
    <name type="synonym">Donax arundinaceus</name>
    <dbReference type="NCBI Taxonomy" id="35708"/>
    <lineage>
        <taxon>Eukaryota</taxon>
        <taxon>Viridiplantae</taxon>
        <taxon>Streptophyta</taxon>
        <taxon>Embryophyta</taxon>
        <taxon>Tracheophyta</taxon>
        <taxon>Spermatophyta</taxon>
        <taxon>Magnoliopsida</taxon>
        <taxon>Liliopsida</taxon>
        <taxon>Poales</taxon>
        <taxon>Poaceae</taxon>
        <taxon>PACMAD clade</taxon>
        <taxon>Arundinoideae</taxon>
        <taxon>Arundineae</taxon>
        <taxon>Arundo</taxon>
    </lineage>
</organism>